<feature type="transmembrane region" description="Helical" evidence="1">
    <location>
        <begin position="93"/>
        <end position="113"/>
    </location>
</feature>
<dbReference type="EMBL" id="LZSY01000080">
    <property type="protein sequence ID" value="OBB91998.1"/>
    <property type="molecule type" value="Genomic_DNA"/>
</dbReference>
<dbReference type="AlphaFoldDB" id="A0A1A0W6Y6"/>
<protein>
    <submittedName>
        <fullName evidence="2">Uncharacterized protein</fullName>
    </submittedName>
</protein>
<accession>A0A1A0W6Y6</accession>
<gene>
    <name evidence="2" type="ORF">A5779_23145</name>
</gene>
<feature type="transmembrane region" description="Helical" evidence="1">
    <location>
        <begin position="61"/>
        <end position="81"/>
    </location>
</feature>
<comment type="caution">
    <text evidence="2">The sequence shown here is derived from an EMBL/GenBank/DDBJ whole genome shotgun (WGS) entry which is preliminary data.</text>
</comment>
<feature type="transmembrane region" description="Helical" evidence="1">
    <location>
        <begin position="12"/>
        <end position="34"/>
    </location>
</feature>
<evidence type="ECO:0000256" key="1">
    <source>
        <dbReference type="SAM" id="Phobius"/>
    </source>
</evidence>
<reference evidence="3" key="1">
    <citation type="submission" date="2016-06" db="EMBL/GenBank/DDBJ databases">
        <authorList>
            <person name="Sutton G."/>
            <person name="Brinkac L."/>
            <person name="Sanka R."/>
            <person name="Adams M."/>
            <person name="Lau E."/>
            <person name="Mehaffy C."/>
            <person name="Tameris M."/>
            <person name="Hatherill M."/>
            <person name="Hanekom W."/>
            <person name="Mahomed H."/>
            <person name="Mcshane H."/>
        </authorList>
    </citation>
    <scope>NUCLEOTIDE SEQUENCE [LARGE SCALE GENOMIC DNA]</scope>
    <source>
        <strain evidence="3">852002-10433_SCH5171157</strain>
    </source>
</reference>
<keyword evidence="1" id="KW-0812">Transmembrane</keyword>
<evidence type="ECO:0000313" key="2">
    <source>
        <dbReference type="EMBL" id="OBB91998.1"/>
    </source>
</evidence>
<keyword evidence="1" id="KW-1133">Transmembrane helix</keyword>
<keyword evidence="1" id="KW-0472">Membrane</keyword>
<dbReference type="Proteomes" id="UP000094008">
    <property type="component" value="Unassembled WGS sequence"/>
</dbReference>
<evidence type="ECO:0000313" key="3">
    <source>
        <dbReference type="Proteomes" id="UP000094008"/>
    </source>
</evidence>
<name>A0A1A0W6Y6_MYCPR</name>
<organism evidence="2 3">
    <name type="scientific">Mycolicibacterium peregrinum</name>
    <name type="common">Mycobacterium peregrinum</name>
    <dbReference type="NCBI Taxonomy" id="43304"/>
    <lineage>
        <taxon>Bacteria</taxon>
        <taxon>Bacillati</taxon>
        <taxon>Actinomycetota</taxon>
        <taxon>Actinomycetes</taxon>
        <taxon>Mycobacteriales</taxon>
        <taxon>Mycobacteriaceae</taxon>
        <taxon>Mycolicibacterium</taxon>
    </lineage>
</organism>
<sequence length="114" mass="11867">MVELPDSRQKISTMVAMAASVILLASFAVIYVVLSSDALTSNLMDGRYPSTAEAMRARGGAVLSGVLAVLGYGGLIWAAVIRKTRLVKVLSTLFGAALVGYVPAALFACFAALQ</sequence>
<proteinExistence type="predicted"/>